<dbReference type="HOGENOM" id="CLU_197261_0_0_3"/>
<gene>
    <name evidence="1" type="ordered locus">AM1_F0132</name>
</gene>
<proteinExistence type="predicted"/>
<dbReference type="RefSeq" id="WP_012168195.1">
    <property type="nucleotide sequence ID" value="NC_009931.1"/>
</dbReference>
<keyword evidence="2" id="KW-1185">Reference proteome</keyword>
<dbReference type="AlphaFoldDB" id="A8ZPS5"/>
<dbReference type="KEGG" id="amr:AM1_F0132"/>
<keyword evidence="1" id="KW-0614">Plasmid</keyword>
<organism evidence="1 2">
    <name type="scientific">Acaryochloris marina (strain MBIC 11017)</name>
    <dbReference type="NCBI Taxonomy" id="329726"/>
    <lineage>
        <taxon>Bacteria</taxon>
        <taxon>Bacillati</taxon>
        <taxon>Cyanobacteriota</taxon>
        <taxon>Cyanophyceae</taxon>
        <taxon>Acaryochloridales</taxon>
        <taxon>Acaryochloridaceae</taxon>
        <taxon>Acaryochloris</taxon>
    </lineage>
</organism>
<accession>A8ZPS5</accession>
<evidence type="ECO:0000313" key="2">
    <source>
        <dbReference type="Proteomes" id="UP000000268"/>
    </source>
</evidence>
<sequence length="78" mass="9077">MIKKTIFILKDEESFVKDFDFKQQQLMLTKEVSDAYCFNLIEATEVVRCLGWLASERLVIKPFKGKFAPGQIILTRSM</sequence>
<name>A8ZPS5_ACAM1</name>
<dbReference type="EMBL" id="CP000843">
    <property type="protein sequence ID" value="ABW33052.1"/>
    <property type="molecule type" value="Genomic_DNA"/>
</dbReference>
<geneLocation type="plasmid" evidence="1 2">
    <name>pREB6</name>
</geneLocation>
<dbReference type="Proteomes" id="UP000000268">
    <property type="component" value="Plasmid pREB6"/>
</dbReference>
<reference evidence="1 2" key="1">
    <citation type="journal article" date="2008" name="Proc. Natl. Acad. Sci. U.S.A.">
        <title>Niche adaptation and genome expansion in the chlorophyll d-producing cyanobacterium Acaryochloris marina.</title>
        <authorList>
            <person name="Swingley W.D."/>
            <person name="Chen M."/>
            <person name="Cheung P.C."/>
            <person name="Conrad A.L."/>
            <person name="Dejesa L.C."/>
            <person name="Hao J."/>
            <person name="Honchak B.M."/>
            <person name="Karbach L.E."/>
            <person name="Kurdoglu A."/>
            <person name="Lahiri S."/>
            <person name="Mastrian S.D."/>
            <person name="Miyashita H."/>
            <person name="Page L."/>
            <person name="Ramakrishna P."/>
            <person name="Satoh S."/>
            <person name="Sattley W.M."/>
            <person name="Shimada Y."/>
            <person name="Taylor H.L."/>
            <person name="Tomo T."/>
            <person name="Tsuchiya T."/>
            <person name="Wang Z.T."/>
            <person name="Raymond J."/>
            <person name="Mimuro M."/>
            <person name="Blankenship R.E."/>
            <person name="Touchman J.W."/>
        </authorList>
    </citation>
    <scope>NUCLEOTIDE SEQUENCE [LARGE SCALE GENOMIC DNA]</scope>
    <source>
        <strain evidence="2">MBIC 11017</strain>
        <plasmid evidence="2">Plasmid pREB6</plasmid>
    </source>
</reference>
<evidence type="ECO:0000313" key="1">
    <source>
        <dbReference type="EMBL" id="ABW33052.1"/>
    </source>
</evidence>
<protein>
    <submittedName>
        <fullName evidence="1">Uncharacterized protein</fullName>
    </submittedName>
</protein>